<proteinExistence type="predicted"/>
<dbReference type="InterPro" id="IPR001845">
    <property type="entry name" value="HTH_ArsR_DNA-bd_dom"/>
</dbReference>
<dbReference type="Pfam" id="PF01451">
    <property type="entry name" value="LMWPc"/>
    <property type="match status" value="1"/>
</dbReference>
<protein>
    <submittedName>
        <fullName evidence="3">Low molecular weight phosphotyrosine protein phosphatase</fullName>
    </submittedName>
</protein>
<dbReference type="OrthoDB" id="9793058at2"/>
<dbReference type="PANTHER" id="PTHR43428">
    <property type="entry name" value="ARSENATE REDUCTASE"/>
    <property type="match status" value="1"/>
</dbReference>
<dbReference type="KEGG" id="sdn:Sden_3552"/>
<dbReference type="NCBIfam" id="NF033788">
    <property type="entry name" value="HTH_metalloreg"/>
    <property type="match status" value="1"/>
</dbReference>
<dbReference type="Gene3D" id="1.10.10.10">
    <property type="entry name" value="Winged helix-like DNA-binding domain superfamily/Winged helix DNA-binding domain"/>
    <property type="match status" value="1"/>
</dbReference>
<dbReference type="PRINTS" id="PR00778">
    <property type="entry name" value="HTHARSR"/>
</dbReference>
<dbReference type="STRING" id="318161.Sden_3552"/>
<dbReference type="Gene3D" id="3.40.50.2300">
    <property type="match status" value="1"/>
</dbReference>
<dbReference type="AlphaFoldDB" id="Q12I99"/>
<dbReference type="eggNOG" id="COG0394">
    <property type="taxonomic scope" value="Bacteria"/>
</dbReference>
<dbReference type="PROSITE" id="PS50987">
    <property type="entry name" value="HTH_ARSR_2"/>
    <property type="match status" value="1"/>
</dbReference>
<dbReference type="GO" id="GO:0046685">
    <property type="term" value="P:response to arsenic-containing substance"/>
    <property type="evidence" value="ECO:0007669"/>
    <property type="project" value="UniProtKB-KW"/>
</dbReference>
<evidence type="ECO:0000313" key="4">
    <source>
        <dbReference type="Proteomes" id="UP000001982"/>
    </source>
</evidence>
<evidence type="ECO:0000256" key="1">
    <source>
        <dbReference type="ARBA" id="ARBA00022849"/>
    </source>
</evidence>
<feature type="domain" description="HTH arsR-type" evidence="2">
    <location>
        <begin position="184"/>
        <end position="283"/>
    </location>
</feature>
<dbReference type="SMART" id="SM00418">
    <property type="entry name" value="HTH_ARSR"/>
    <property type="match status" value="1"/>
</dbReference>
<sequence>MSASASNPLSSVGSSQIEGDSLPKRRVLFICSGNTARSQMAEALLRHKADSYFEVCSAGTDAAEATDAVGVVDERALSALTQLGINTQGLVPKSIAQFATQRFDFVISLCDKASQECRSYAGAGQQYAWDIASPKSRGGETPFLATLDDISHRLDLFLRLEVPQALVRSDVHADAHSQSAADPVAASIIVDPISFYKCLSDDIRLKTLMLSHYLGELCVCELMVALDESSQPKVSRNLAVLKKAHIISDRKHGQWVFYRINPLLPLWAKAVLAQTTEHNVEAIEQELKRLSLMAARPNKASFCKS</sequence>
<dbReference type="GO" id="GO:0003700">
    <property type="term" value="F:DNA-binding transcription factor activity"/>
    <property type="evidence" value="ECO:0007669"/>
    <property type="project" value="InterPro"/>
</dbReference>
<gene>
    <name evidence="3" type="ordered locus">Sden_3552</name>
</gene>
<dbReference type="SMART" id="SM00226">
    <property type="entry name" value="LMWPc"/>
    <property type="match status" value="1"/>
</dbReference>
<dbReference type="InterPro" id="IPR011991">
    <property type="entry name" value="ArsR-like_HTH"/>
</dbReference>
<dbReference type="InterPro" id="IPR036196">
    <property type="entry name" value="Ptyr_pPase_sf"/>
</dbReference>
<dbReference type="Proteomes" id="UP000001982">
    <property type="component" value="Chromosome"/>
</dbReference>
<keyword evidence="1" id="KW-0059">Arsenical resistance</keyword>
<reference evidence="3 4" key="1">
    <citation type="submission" date="2006-03" db="EMBL/GenBank/DDBJ databases">
        <title>Complete sequence of Shewanella denitrificans OS217.</title>
        <authorList>
            <consortium name="US DOE Joint Genome Institute"/>
            <person name="Copeland A."/>
            <person name="Lucas S."/>
            <person name="Lapidus A."/>
            <person name="Barry K."/>
            <person name="Detter J.C."/>
            <person name="Glavina del Rio T."/>
            <person name="Hammon N."/>
            <person name="Israni S."/>
            <person name="Dalin E."/>
            <person name="Tice H."/>
            <person name="Pitluck S."/>
            <person name="Brettin T."/>
            <person name="Bruce D."/>
            <person name="Han C."/>
            <person name="Tapia R."/>
            <person name="Gilna P."/>
            <person name="Kiss H."/>
            <person name="Schmutz J."/>
            <person name="Larimer F."/>
            <person name="Land M."/>
            <person name="Hauser L."/>
            <person name="Kyrpides N."/>
            <person name="Lykidis A."/>
            <person name="Richardson P."/>
        </authorList>
    </citation>
    <scope>NUCLEOTIDE SEQUENCE [LARGE SCALE GENOMIC DNA]</scope>
    <source>
        <strain evidence="4">OS217 / ATCC BAA-1090 / DSM 15013</strain>
    </source>
</reference>
<dbReference type="InterPro" id="IPR023485">
    <property type="entry name" value="Ptyr_pPase"/>
</dbReference>
<dbReference type="SUPFAM" id="SSF46785">
    <property type="entry name" value="Winged helix' DNA-binding domain"/>
    <property type="match status" value="1"/>
</dbReference>
<dbReference type="CDD" id="cd16345">
    <property type="entry name" value="LMWP_ArsC"/>
    <property type="match status" value="1"/>
</dbReference>
<dbReference type="InterPro" id="IPR036388">
    <property type="entry name" value="WH-like_DNA-bd_sf"/>
</dbReference>
<dbReference type="eggNOG" id="COG0640">
    <property type="taxonomic scope" value="Bacteria"/>
</dbReference>
<dbReference type="PANTHER" id="PTHR43428:SF1">
    <property type="entry name" value="ARSENATE REDUCTASE"/>
    <property type="match status" value="1"/>
</dbReference>
<dbReference type="Pfam" id="PF01022">
    <property type="entry name" value="HTH_5"/>
    <property type="match status" value="1"/>
</dbReference>
<evidence type="ECO:0000259" key="2">
    <source>
        <dbReference type="PROSITE" id="PS50987"/>
    </source>
</evidence>
<dbReference type="InterPro" id="IPR036390">
    <property type="entry name" value="WH_DNA-bd_sf"/>
</dbReference>
<dbReference type="NCBIfam" id="NF007528">
    <property type="entry name" value="PRK10141.1"/>
    <property type="match status" value="1"/>
</dbReference>
<dbReference type="CDD" id="cd00090">
    <property type="entry name" value="HTH_ARSR"/>
    <property type="match status" value="1"/>
</dbReference>
<evidence type="ECO:0000313" key="3">
    <source>
        <dbReference type="EMBL" id="ABE56827.1"/>
    </source>
</evidence>
<dbReference type="SUPFAM" id="SSF52788">
    <property type="entry name" value="Phosphotyrosine protein phosphatases I"/>
    <property type="match status" value="1"/>
</dbReference>
<dbReference type="HOGENOM" id="CLU_1097818_0_0_6"/>
<keyword evidence="4" id="KW-1185">Reference proteome</keyword>
<organism evidence="3 4">
    <name type="scientific">Shewanella denitrificans (strain OS217 / ATCC BAA-1090 / DSM 15013)</name>
    <dbReference type="NCBI Taxonomy" id="318161"/>
    <lineage>
        <taxon>Bacteria</taxon>
        <taxon>Pseudomonadati</taxon>
        <taxon>Pseudomonadota</taxon>
        <taxon>Gammaproteobacteria</taxon>
        <taxon>Alteromonadales</taxon>
        <taxon>Shewanellaceae</taxon>
        <taxon>Shewanella</taxon>
    </lineage>
</organism>
<name>Q12I99_SHEDO</name>
<dbReference type="RefSeq" id="WP_011497967.1">
    <property type="nucleotide sequence ID" value="NC_007954.1"/>
</dbReference>
<accession>Q12I99</accession>
<dbReference type="EMBL" id="CP000302">
    <property type="protein sequence ID" value="ABE56827.1"/>
    <property type="molecule type" value="Genomic_DNA"/>
</dbReference>